<feature type="region of interest" description="Disordered" evidence="1">
    <location>
        <begin position="40"/>
        <end position="61"/>
    </location>
</feature>
<proteinExistence type="predicted"/>
<gene>
    <name evidence="2" type="ORF">LX32DRAFT_282440</name>
</gene>
<comment type="caution">
    <text evidence="2">The sequence shown here is derived from an EMBL/GenBank/DDBJ whole genome shotgun (WGS) entry which is preliminary data.</text>
</comment>
<feature type="region of interest" description="Disordered" evidence="1">
    <location>
        <begin position="106"/>
        <end position="140"/>
    </location>
</feature>
<feature type="compositionally biased region" description="Basic residues" evidence="1">
    <location>
        <begin position="106"/>
        <end position="118"/>
    </location>
</feature>
<dbReference type="EMBL" id="MU843155">
    <property type="protein sequence ID" value="KAK2020930.1"/>
    <property type="molecule type" value="Genomic_DNA"/>
</dbReference>
<organism evidence="2 3">
    <name type="scientific">Colletotrichum zoysiae</name>
    <dbReference type="NCBI Taxonomy" id="1216348"/>
    <lineage>
        <taxon>Eukaryota</taxon>
        <taxon>Fungi</taxon>
        <taxon>Dikarya</taxon>
        <taxon>Ascomycota</taxon>
        <taxon>Pezizomycotina</taxon>
        <taxon>Sordariomycetes</taxon>
        <taxon>Hypocreomycetidae</taxon>
        <taxon>Glomerellales</taxon>
        <taxon>Glomerellaceae</taxon>
        <taxon>Colletotrichum</taxon>
        <taxon>Colletotrichum graminicola species complex</taxon>
    </lineage>
</organism>
<dbReference type="AlphaFoldDB" id="A0AAD9H1Z6"/>
<evidence type="ECO:0000256" key="1">
    <source>
        <dbReference type="SAM" id="MobiDB-lite"/>
    </source>
</evidence>
<protein>
    <submittedName>
        <fullName evidence="2">Uncharacterized protein</fullName>
    </submittedName>
</protein>
<reference evidence="2" key="1">
    <citation type="submission" date="2021-06" db="EMBL/GenBank/DDBJ databases">
        <title>Comparative genomics, transcriptomics and evolutionary studies reveal genomic signatures of adaptation to plant cell wall in hemibiotrophic fungi.</title>
        <authorList>
            <consortium name="DOE Joint Genome Institute"/>
            <person name="Baroncelli R."/>
            <person name="Diaz J.F."/>
            <person name="Benocci T."/>
            <person name="Peng M."/>
            <person name="Battaglia E."/>
            <person name="Haridas S."/>
            <person name="Andreopoulos W."/>
            <person name="Labutti K."/>
            <person name="Pangilinan J."/>
            <person name="Floch G.L."/>
            <person name="Makela M.R."/>
            <person name="Henrissat B."/>
            <person name="Grigoriev I.V."/>
            <person name="Crouch J.A."/>
            <person name="De Vries R.P."/>
            <person name="Sukno S.A."/>
            <person name="Thon M.R."/>
        </authorList>
    </citation>
    <scope>NUCLEOTIDE SEQUENCE</scope>
    <source>
        <strain evidence="2">MAFF235873</strain>
    </source>
</reference>
<evidence type="ECO:0000313" key="2">
    <source>
        <dbReference type="EMBL" id="KAK2020930.1"/>
    </source>
</evidence>
<name>A0AAD9H1Z6_9PEZI</name>
<sequence length="161" mass="17959">MTSMRVPRQKSSAIGGEGHVYFGHRVAQVLIPLLTRLGTERQASPRSISRHTHTHTRHVEPSSSGGWADVFLWSRECGSGKRCVGPPAWIGSGRYRVKVFCVTGKKKEKRKKEKRTRKAAGGTQVPRPHEQGGHGGTAFVRKRWNTACSGRNRHGRGTRHF</sequence>
<evidence type="ECO:0000313" key="3">
    <source>
        <dbReference type="Proteomes" id="UP001232148"/>
    </source>
</evidence>
<dbReference type="Proteomes" id="UP001232148">
    <property type="component" value="Unassembled WGS sequence"/>
</dbReference>
<keyword evidence="3" id="KW-1185">Reference proteome</keyword>
<accession>A0AAD9H1Z6</accession>